<keyword evidence="6" id="KW-0812">Transmembrane</keyword>
<keyword evidence="10" id="KW-0067">ATP-binding</keyword>
<evidence type="ECO:0000256" key="11">
    <source>
        <dbReference type="ARBA" id="ARBA00022989"/>
    </source>
</evidence>
<keyword evidence="15" id="KW-0175">Coiled coil</keyword>
<dbReference type="PROSITE" id="PS50109">
    <property type="entry name" value="HIS_KIN"/>
    <property type="match status" value="1"/>
</dbReference>
<dbReference type="FunFam" id="1.10.287.130:FF:000004">
    <property type="entry name" value="Ethylene receptor 1"/>
    <property type="match status" value="1"/>
</dbReference>
<dbReference type="FunFam" id="3.30.565.10:FF:000010">
    <property type="entry name" value="Sensor histidine kinase RcsC"/>
    <property type="match status" value="1"/>
</dbReference>
<evidence type="ECO:0000256" key="8">
    <source>
        <dbReference type="ARBA" id="ARBA00022777"/>
    </source>
</evidence>
<evidence type="ECO:0000256" key="5">
    <source>
        <dbReference type="ARBA" id="ARBA00022679"/>
    </source>
</evidence>
<dbReference type="EC" id="2.7.13.3" evidence="3"/>
<dbReference type="CDD" id="cd00082">
    <property type="entry name" value="HisKA"/>
    <property type="match status" value="1"/>
</dbReference>
<feature type="domain" description="Histidine kinase" evidence="16">
    <location>
        <begin position="216"/>
        <end position="431"/>
    </location>
</feature>
<feature type="modified residue" description="4-aspartylphosphate" evidence="14">
    <location>
        <position position="509"/>
    </location>
</feature>
<dbReference type="InterPro" id="IPR003594">
    <property type="entry name" value="HATPase_dom"/>
</dbReference>
<dbReference type="SMART" id="SM00387">
    <property type="entry name" value="HATPase_c"/>
    <property type="match status" value="1"/>
</dbReference>
<dbReference type="Proteomes" id="UP000694232">
    <property type="component" value="Chromosome 1"/>
</dbReference>
<accession>A0A975YPM4</accession>
<dbReference type="SMART" id="SM00448">
    <property type="entry name" value="REC"/>
    <property type="match status" value="1"/>
</dbReference>
<reference evidence="18" key="1">
    <citation type="submission" date="2021-06" db="EMBL/GenBank/DDBJ databases">
        <title>Vibrio nov. sp., novel gut bacterium isolated from Yellow Sea oyster.</title>
        <authorList>
            <person name="Muhammad N."/>
            <person name="Nguyen T.H."/>
            <person name="Lee Y.-J."/>
            <person name="Ko J."/>
            <person name="Kim S.-G."/>
        </authorList>
    </citation>
    <scope>NUCLEOTIDE SEQUENCE</scope>
    <source>
        <strain evidence="18">OG9-811</strain>
    </source>
</reference>
<keyword evidence="4 14" id="KW-0597">Phosphoprotein</keyword>
<keyword evidence="9" id="KW-0378">Hydrolase</keyword>
<dbReference type="PANTHER" id="PTHR43047:SF64">
    <property type="entry name" value="HISTIDINE KINASE CONTAINING CHEY-HOMOLOGOUS RECEIVER DOMAIN AND PAS DOMAIN-RELATED"/>
    <property type="match status" value="1"/>
</dbReference>
<evidence type="ECO:0000256" key="9">
    <source>
        <dbReference type="ARBA" id="ARBA00022801"/>
    </source>
</evidence>
<dbReference type="GO" id="GO:0000155">
    <property type="term" value="F:phosphorelay sensor kinase activity"/>
    <property type="evidence" value="ECO:0007669"/>
    <property type="project" value="InterPro"/>
</dbReference>
<dbReference type="InterPro" id="IPR001789">
    <property type="entry name" value="Sig_transdc_resp-reg_receiver"/>
</dbReference>
<dbReference type="InterPro" id="IPR005467">
    <property type="entry name" value="His_kinase_dom"/>
</dbReference>
<organism evidence="18 19">
    <name type="scientific">Vibrio ostreae</name>
    <dbReference type="NCBI Taxonomy" id="2841925"/>
    <lineage>
        <taxon>Bacteria</taxon>
        <taxon>Pseudomonadati</taxon>
        <taxon>Pseudomonadota</taxon>
        <taxon>Gammaproteobacteria</taxon>
        <taxon>Vibrionales</taxon>
        <taxon>Vibrionaceae</taxon>
        <taxon>Vibrio</taxon>
    </lineage>
</organism>
<feature type="coiled-coil region" evidence="15">
    <location>
        <begin position="182"/>
        <end position="209"/>
    </location>
</feature>
<keyword evidence="19" id="KW-1185">Reference proteome</keyword>
<protein>
    <recommendedName>
        <fullName evidence="3">histidine kinase</fullName>
        <ecNumber evidence="3">2.7.13.3</ecNumber>
    </recommendedName>
</protein>
<evidence type="ECO:0000256" key="13">
    <source>
        <dbReference type="ARBA" id="ARBA00023136"/>
    </source>
</evidence>
<evidence type="ECO:0000256" key="14">
    <source>
        <dbReference type="PROSITE-ProRule" id="PRU00169"/>
    </source>
</evidence>
<feature type="domain" description="Response regulatory" evidence="17">
    <location>
        <begin position="459"/>
        <end position="574"/>
    </location>
</feature>
<evidence type="ECO:0000313" key="19">
    <source>
        <dbReference type="Proteomes" id="UP000694232"/>
    </source>
</evidence>
<dbReference type="InterPro" id="IPR003661">
    <property type="entry name" value="HisK_dim/P_dom"/>
</dbReference>
<evidence type="ECO:0000256" key="6">
    <source>
        <dbReference type="ARBA" id="ARBA00022692"/>
    </source>
</evidence>
<dbReference type="PROSITE" id="PS50110">
    <property type="entry name" value="RESPONSE_REGULATORY"/>
    <property type="match status" value="1"/>
</dbReference>
<evidence type="ECO:0000256" key="3">
    <source>
        <dbReference type="ARBA" id="ARBA00012438"/>
    </source>
</evidence>
<dbReference type="CDD" id="cd16922">
    <property type="entry name" value="HATPase_EvgS-ArcB-TorS-like"/>
    <property type="match status" value="1"/>
</dbReference>
<dbReference type="Pfam" id="PF00072">
    <property type="entry name" value="Response_reg"/>
    <property type="match status" value="1"/>
</dbReference>
<keyword evidence="13" id="KW-0472">Membrane</keyword>
<evidence type="ECO:0000259" key="16">
    <source>
        <dbReference type="PROSITE" id="PS50109"/>
    </source>
</evidence>
<comment type="catalytic activity">
    <reaction evidence="1">
        <text>ATP + protein L-histidine = ADP + protein N-phospho-L-histidine.</text>
        <dbReference type="EC" id="2.7.13.3"/>
    </reaction>
</comment>
<proteinExistence type="predicted"/>
<dbReference type="RefSeq" id="WP_218563103.1">
    <property type="nucleotide sequence ID" value="NZ_CP076643.1"/>
</dbReference>
<evidence type="ECO:0000259" key="17">
    <source>
        <dbReference type="PROSITE" id="PS50110"/>
    </source>
</evidence>
<keyword evidence="8" id="KW-0418">Kinase</keyword>
<evidence type="ECO:0000256" key="2">
    <source>
        <dbReference type="ARBA" id="ARBA00004370"/>
    </source>
</evidence>
<evidence type="ECO:0000256" key="1">
    <source>
        <dbReference type="ARBA" id="ARBA00000085"/>
    </source>
</evidence>
<name>A0A975YPM4_9VIBR</name>
<dbReference type="AlphaFoldDB" id="A0A975YPM4"/>
<evidence type="ECO:0000256" key="10">
    <source>
        <dbReference type="ARBA" id="ARBA00022840"/>
    </source>
</evidence>
<sequence length="583" mass="66301">MEQEIIEQFNEALLELKRSKEREQRLAEENRVILAALSAFSHADNKYQIFEELKKVLSRYIEFDDFIVISKPKHRQIYLTFLASNLAFQGKEWLNGDKFQRVLDGESIILFEPGKLDEFQNLNAFLKDQIQSALIAGIRAQTSDSVLLLLGNRKGQFSLETRSTLLRFRPLLERAINDIEHKEELQKLVDLRTQELQIAQQQAEQANQSKSKFLAMMSHELRTPLNAVLGLIDILRENSEIYQLEMLEQMENSAELLLVIINDILDFSRIESGHFSLHCHWINLRKKLHQALEHHHQVATAKGIQFNLQATIHDGYEYWVDEVRLTQILFNVVGNAIKFTQHGSVDVRLVTTRDGLEINIEDTGIGIDSQRIDNLFSPFIQADDSITRNFGGTGLGLAITKHLVELMQGKIKVESELGQGSKFSIILPLKSRSSDQVTTVLVPDNELSTKAVVANVGQHILVVEDTKTNQMVIKLLLNRMGYNVTIAENGQQAIDIVTREPAFDLIFMDISMPVMDGIEATRMLRAKQISAPIIALTAHSMHSDHEVCLSAGMNDIIIKPIRSKELQRITDRYLQSRNVINPV</sequence>
<keyword evidence="5" id="KW-0808">Transferase</keyword>
<dbReference type="PANTHER" id="PTHR43047">
    <property type="entry name" value="TWO-COMPONENT HISTIDINE PROTEIN KINASE"/>
    <property type="match status" value="1"/>
</dbReference>
<dbReference type="EMBL" id="CP076643">
    <property type="protein sequence ID" value="QXO18751.1"/>
    <property type="molecule type" value="Genomic_DNA"/>
</dbReference>
<dbReference type="GO" id="GO:0005524">
    <property type="term" value="F:ATP binding"/>
    <property type="evidence" value="ECO:0007669"/>
    <property type="project" value="UniProtKB-KW"/>
</dbReference>
<dbReference type="CDD" id="cd17546">
    <property type="entry name" value="REC_hyHK_CKI1_RcsC-like"/>
    <property type="match status" value="1"/>
</dbReference>
<keyword evidence="7" id="KW-0547">Nucleotide-binding</keyword>
<dbReference type="KEGG" id="vos:KNV97_11005"/>
<dbReference type="Pfam" id="PF00512">
    <property type="entry name" value="HisKA"/>
    <property type="match status" value="1"/>
</dbReference>
<evidence type="ECO:0000256" key="7">
    <source>
        <dbReference type="ARBA" id="ARBA00022741"/>
    </source>
</evidence>
<dbReference type="GO" id="GO:0016787">
    <property type="term" value="F:hydrolase activity"/>
    <property type="evidence" value="ECO:0007669"/>
    <property type="project" value="UniProtKB-KW"/>
</dbReference>
<evidence type="ECO:0000256" key="4">
    <source>
        <dbReference type="ARBA" id="ARBA00022553"/>
    </source>
</evidence>
<keyword evidence="11" id="KW-1133">Transmembrane helix</keyword>
<comment type="subcellular location">
    <subcellularLocation>
        <location evidence="2">Membrane</location>
    </subcellularLocation>
</comment>
<evidence type="ECO:0000256" key="12">
    <source>
        <dbReference type="ARBA" id="ARBA00023012"/>
    </source>
</evidence>
<dbReference type="GO" id="GO:0016020">
    <property type="term" value="C:membrane"/>
    <property type="evidence" value="ECO:0007669"/>
    <property type="project" value="UniProtKB-SubCell"/>
</dbReference>
<dbReference type="Pfam" id="PF02518">
    <property type="entry name" value="HATPase_c"/>
    <property type="match status" value="1"/>
</dbReference>
<dbReference type="SMART" id="SM00388">
    <property type="entry name" value="HisKA"/>
    <property type="match status" value="1"/>
</dbReference>
<keyword evidence="12" id="KW-0902">Two-component regulatory system</keyword>
<gene>
    <name evidence="18" type="ORF">KNV97_11005</name>
</gene>
<evidence type="ECO:0000313" key="18">
    <source>
        <dbReference type="EMBL" id="QXO18751.1"/>
    </source>
</evidence>
<evidence type="ECO:0000256" key="15">
    <source>
        <dbReference type="SAM" id="Coils"/>
    </source>
</evidence>